<proteinExistence type="inferred from homology"/>
<comment type="caution">
    <text evidence="5">The sequence shown here is derived from an EMBL/GenBank/DDBJ whole genome shotgun (WGS) entry which is preliminary data.</text>
</comment>
<evidence type="ECO:0000256" key="1">
    <source>
        <dbReference type="ARBA" id="ARBA00000830"/>
    </source>
</evidence>
<dbReference type="PANTHER" id="PTHR43434:SF1">
    <property type="entry name" value="PHOSPHOGLYCOLATE PHOSPHATASE"/>
    <property type="match status" value="1"/>
</dbReference>
<dbReference type="EMBL" id="JAWCUA010000003">
    <property type="protein sequence ID" value="MDU0112482.1"/>
    <property type="molecule type" value="Genomic_DNA"/>
</dbReference>
<dbReference type="EC" id="3.1.3.18" evidence="4"/>
<keyword evidence="6" id="KW-1185">Reference proteome</keyword>
<dbReference type="NCBIfam" id="TIGR01509">
    <property type="entry name" value="HAD-SF-IA-v3"/>
    <property type="match status" value="1"/>
</dbReference>
<evidence type="ECO:0000313" key="6">
    <source>
        <dbReference type="Proteomes" id="UP001257914"/>
    </source>
</evidence>
<comment type="similarity">
    <text evidence="3">Belongs to the HAD-like hydrolase superfamily. CbbY/CbbZ/Gph/YieH family.</text>
</comment>
<dbReference type="PANTHER" id="PTHR43434">
    <property type="entry name" value="PHOSPHOGLYCOLATE PHOSPHATASE"/>
    <property type="match status" value="1"/>
</dbReference>
<dbReference type="SUPFAM" id="SSF56784">
    <property type="entry name" value="HAD-like"/>
    <property type="match status" value="1"/>
</dbReference>
<dbReference type="SFLD" id="SFLDS00003">
    <property type="entry name" value="Haloacid_Dehalogenase"/>
    <property type="match status" value="1"/>
</dbReference>
<dbReference type="RefSeq" id="WP_315946201.1">
    <property type="nucleotide sequence ID" value="NZ_JAWCUA010000003.1"/>
</dbReference>
<gene>
    <name evidence="5" type="ORF">RT723_05590</name>
</gene>
<dbReference type="InterPro" id="IPR041492">
    <property type="entry name" value="HAD_2"/>
</dbReference>
<comment type="catalytic activity">
    <reaction evidence="1">
        <text>2-phosphoglycolate + H2O = glycolate + phosphate</text>
        <dbReference type="Rhea" id="RHEA:14369"/>
        <dbReference type="ChEBI" id="CHEBI:15377"/>
        <dbReference type="ChEBI" id="CHEBI:29805"/>
        <dbReference type="ChEBI" id="CHEBI:43474"/>
        <dbReference type="ChEBI" id="CHEBI:58033"/>
        <dbReference type="EC" id="3.1.3.18"/>
    </reaction>
</comment>
<evidence type="ECO:0000256" key="3">
    <source>
        <dbReference type="ARBA" id="ARBA00006171"/>
    </source>
</evidence>
<organism evidence="5 6">
    <name type="scientific">Psychrosphaera aquimarina</name>
    <dbReference type="NCBI Taxonomy" id="2044854"/>
    <lineage>
        <taxon>Bacteria</taxon>
        <taxon>Pseudomonadati</taxon>
        <taxon>Pseudomonadota</taxon>
        <taxon>Gammaproteobacteria</taxon>
        <taxon>Alteromonadales</taxon>
        <taxon>Pseudoalteromonadaceae</taxon>
        <taxon>Psychrosphaera</taxon>
    </lineage>
</organism>
<dbReference type="GO" id="GO:0016787">
    <property type="term" value="F:hydrolase activity"/>
    <property type="evidence" value="ECO:0007669"/>
    <property type="project" value="UniProtKB-KW"/>
</dbReference>
<dbReference type="InterPro" id="IPR006439">
    <property type="entry name" value="HAD-SF_hydro_IA"/>
</dbReference>
<dbReference type="SFLD" id="SFLDG01129">
    <property type="entry name" value="C1.5:_HAD__Beta-PGM__Phosphata"/>
    <property type="match status" value="1"/>
</dbReference>
<dbReference type="Proteomes" id="UP001257914">
    <property type="component" value="Unassembled WGS sequence"/>
</dbReference>
<name>A0ABU3QZ37_9GAMM</name>
<dbReference type="Gene3D" id="1.10.260.80">
    <property type="match status" value="1"/>
</dbReference>
<evidence type="ECO:0000256" key="2">
    <source>
        <dbReference type="ARBA" id="ARBA00004818"/>
    </source>
</evidence>
<evidence type="ECO:0000313" key="5">
    <source>
        <dbReference type="EMBL" id="MDU0112482.1"/>
    </source>
</evidence>
<keyword evidence="5" id="KW-0378">Hydrolase</keyword>
<sequence length="196" mass="21770">MLTNKLSAVIFDLDDTLVSSSLDFTKIKKSLGCPLDVDLLDFVNAKPKAQRDVIEPQLIGYEISEAMDSVKLDGADDLLALLHQLKLPMAIVTRNCREAALIKMENNNLNIPIVISREEHKAKPAPDALLFLAEQWQIKPENILYVGDFLYDIQAAINANTMSCLVTHGKSLDYADLATLVVNELTDLCQIIENTM</sequence>
<evidence type="ECO:0000256" key="4">
    <source>
        <dbReference type="ARBA" id="ARBA00013078"/>
    </source>
</evidence>
<dbReference type="Pfam" id="PF13419">
    <property type="entry name" value="HAD_2"/>
    <property type="match status" value="1"/>
</dbReference>
<reference evidence="5 6" key="1">
    <citation type="submission" date="2023-10" db="EMBL/GenBank/DDBJ databases">
        <title>Psychrosphaera aquimaarina strain SW33 isolated from seawater.</title>
        <authorList>
            <person name="Bayburt H."/>
            <person name="Kim J.M."/>
            <person name="Choi B.J."/>
            <person name="Jeon C.O."/>
        </authorList>
    </citation>
    <scope>NUCLEOTIDE SEQUENCE [LARGE SCALE GENOMIC DNA]</scope>
    <source>
        <strain evidence="5 6">KCTC 52743</strain>
    </source>
</reference>
<dbReference type="CDD" id="cd01427">
    <property type="entry name" value="HAD_like"/>
    <property type="match status" value="1"/>
</dbReference>
<dbReference type="NCBIfam" id="TIGR01549">
    <property type="entry name" value="HAD-SF-IA-v1"/>
    <property type="match status" value="1"/>
</dbReference>
<protein>
    <recommendedName>
        <fullName evidence="4">phosphoglycolate phosphatase</fullName>
        <ecNumber evidence="4">3.1.3.18</ecNumber>
    </recommendedName>
</protein>
<accession>A0ABU3QZ37</accession>
<dbReference type="InterPro" id="IPR023214">
    <property type="entry name" value="HAD_sf"/>
</dbReference>
<dbReference type="Gene3D" id="3.40.50.1000">
    <property type="entry name" value="HAD superfamily/HAD-like"/>
    <property type="match status" value="1"/>
</dbReference>
<comment type="pathway">
    <text evidence="2">Organic acid metabolism; glycolate biosynthesis; glycolate from 2-phosphoglycolate: step 1/1.</text>
</comment>
<dbReference type="InterPro" id="IPR036412">
    <property type="entry name" value="HAD-like_sf"/>
</dbReference>
<dbReference type="InterPro" id="IPR050155">
    <property type="entry name" value="HAD-like_hydrolase_sf"/>
</dbReference>